<comment type="caution">
    <text evidence="1">The sequence shown here is derived from an EMBL/GenBank/DDBJ whole genome shotgun (WGS) entry which is preliminary data.</text>
</comment>
<organism evidence="1 2">
    <name type="scientific">Pleurotus eryngii</name>
    <name type="common">Boletus of the steppes</name>
    <dbReference type="NCBI Taxonomy" id="5323"/>
    <lineage>
        <taxon>Eukaryota</taxon>
        <taxon>Fungi</taxon>
        <taxon>Dikarya</taxon>
        <taxon>Basidiomycota</taxon>
        <taxon>Agaricomycotina</taxon>
        <taxon>Agaricomycetes</taxon>
        <taxon>Agaricomycetidae</taxon>
        <taxon>Agaricales</taxon>
        <taxon>Pleurotineae</taxon>
        <taxon>Pleurotaceae</taxon>
        <taxon>Pleurotus</taxon>
    </lineage>
</organism>
<proteinExistence type="predicted"/>
<evidence type="ECO:0000313" key="2">
    <source>
        <dbReference type="Proteomes" id="UP000807025"/>
    </source>
</evidence>
<accession>A0A9P5ZRM4</accession>
<protein>
    <submittedName>
        <fullName evidence="1">Uncharacterized protein</fullName>
    </submittedName>
</protein>
<reference evidence="1" key="1">
    <citation type="submission" date="2020-11" db="EMBL/GenBank/DDBJ databases">
        <authorList>
            <consortium name="DOE Joint Genome Institute"/>
            <person name="Ahrendt S."/>
            <person name="Riley R."/>
            <person name="Andreopoulos W."/>
            <person name="Labutti K."/>
            <person name="Pangilinan J."/>
            <person name="Ruiz-Duenas F.J."/>
            <person name="Barrasa J.M."/>
            <person name="Sanchez-Garcia M."/>
            <person name="Camarero S."/>
            <person name="Miyauchi S."/>
            <person name="Serrano A."/>
            <person name="Linde D."/>
            <person name="Babiker R."/>
            <person name="Drula E."/>
            <person name="Ayuso-Fernandez I."/>
            <person name="Pacheco R."/>
            <person name="Padilla G."/>
            <person name="Ferreira P."/>
            <person name="Barriuso J."/>
            <person name="Kellner H."/>
            <person name="Castanera R."/>
            <person name="Alfaro M."/>
            <person name="Ramirez L."/>
            <person name="Pisabarro A.G."/>
            <person name="Kuo A."/>
            <person name="Tritt A."/>
            <person name="Lipzen A."/>
            <person name="He G."/>
            <person name="Yan M."/>
            <person name="Ng V."/>
            <person name="Cullen D."/>
            <person name="Martin F."/>
            <person name="Rosso M.-N."/>
            <person name="Henrissat B."/>
            <person name="Hibbett D."/>
            <person name="Martinez A.T."/>
            <person name="Grigoriev I.V."/>
        </authorList>
    </citation>
    <scope>NUCLEOTIDE SEQUENCE</scope>
    <source>
        <strain evidence="1">ATCC 90797</strain>
    </source>
</reference>
<evidence type="ECO:0000313" key="1">
    <source>
        <dbReference type="EMBL" id="KAF9492440.1"/>
    </source>
</evidence>
<dbReference type="Proteomes" id="UP000807025">
    <property type="component" value="Unassembled WGS sequence"/>
</dbReference>
<keyword evidence="2" id="KW-1185">Reference proteome</keyword>
<gene>
    <name evidence="1" type="ORF">BDN71DRAFT_1433221</name>
</gene>
<dbReference type="EMBL" id="MU154601">
    <property type="protein sequence ID" value="KAF9492440.1"/>
    <property type="molecule type" value="Genomic_DNA"/>
</dbReference>
<dbReference type="OrthoDB" id="3060725at2759"/>
<dbReference type="AlphaFoldDB" id="A0A9P5ZRM4"/>
<name>A0A9P5ZRM4_PLEER</name>
<sequence>MQLGYRDTHVADPVPGAFKTLSMCNLARKLYIELSKSGGPSSLSVPLSTRLSSSMTILTATSIYSLYTPLTNAGVILSGINYDKPPEVPEGFQIMVNSLGLQQTCAYADFQTDFVHTSGHGYATSSYQLQTGEAWRACFIGKILSASHGTHHSSIGSVQDLPVPLQAAVRNILVLGWPRSELPQLDALYAEQNRWLSKMVAAESTEFSRTTVAFCPFPMSGVVDEFVHVVISPKYVEPDLVQRLVTDVSNVDGKTLCNIFPLSRLPDYDTKQFLNPSHRLAQLEIYDVGRTLVRPWQQYDVLKPRTVVLVCTTLQHNQNNHLLEWTFNMQQLDVLIPAHFLGGRLVVIKHDKLAAVGSKSIHAYFSTLCTQHSEVSSLEAYIEVDVHLGVNKK</sequence>